<accession>A0A1W1CPM5</accession>
<reference evidence="1" key="1">
    <citation type="submission" date="2016-10" db="EMBL/GenBank/DDBJ databases">
        <authorList>
            <person name="de Groot N.N."/>
        </authorList>
    </citation>
    <scope>NUCLEOTIDE SEQUENCE</scope>
</reference>
<dbReference type="EMBL" id="FPHI01000032">
    <property type="protein sequence ID" value="SFV67766.1"/>
    <property type="molecule type" value="Genomic_DNA"/>
</dbReference>
<proteinExistence type="predicted"/>
<gene>
    <name evidence="1" type="ORF">MNB_SV-3-820</name>
</gene>
<sequence length="37" mass="4201">MISTGKVLSADKKGYQYHFTIDDIGSRSDVKNKKVNR</sequence>
<evidence type="ECO:0000313" key="1">
    <source>
        <dbReference type="EMBL" id="SFV67766.1"/>
    </source>
</evidence>
<protein>
    <submittedName>
        <fullName evidence="1">Uncharacterized protein</fullName>
    </submittedName>
</protein>
<dbReference type="AlphaFoldDB" id="A0A1W1CPM5"/>
<name>A0A1W1CPM5_9ZZZZ</name>
<organism evidence="1">
    <name type="scientific">hydrothermal vent metagenome</name>
    <dbReference type="NCBI Taxonomy" id="652676"/>
    <lineage>
        <taxon>unclassified sequences</taxon>
        <taxon>metagenomes</taxon>
        <taxon>ecological metagenomes</taxon>
    </lineage>
</organism>